<organism evidence="2 3">
    <name type="scientific">Lacticaseibacillus rhamnosus</name>
    <name type="common">Lactobacillus rhamnosus</name>
    <dbReference type="NCBI Taxonomy" id="47715"/>
    <lineage>
        <taxon>Bacteria</taxon>
        <taxon>Bacillati</taxon>
        <taxon>Bacillota</taxon>
        <taxon>Bacilli</taxon>
        <taxon>Lactobacillales</taxon>
        <taxon>Lactobacillaceae</taxon>
        <taxon>Lacticaseibacillus</taxon>
    </lineage>
</organism>
<evidence type="ECO:0000259" key="1">
    <source>
        <dbReference type="Pfam" id="PF21259"/>
    </source>
</evidence>
<dbReference type="Pfam" id="PF21259">
    <property type="entry name" value="Rgg_C"/>
    <property type="match status" value="1"/>
</dbReference>
<dbReference type="PANTHER" id="PTHR37038">
    <property type="entry name" value="TRANSCRIPTIONAL REGULATOR-RELATED"/>
    <property type="match status" value="1"/>
</dbReference>
<dbReference type="Proteomes" id="UP000234212">
    <property type="component" value="Unassembled WGS sequence"/>
</dbReference>
<name>A0AAP8J050_LACRH</name>
<proteinExistence type="predicted"/>
<comment type="caution">
    <text evidence="2">The sequence shown here is derived from an EMBL/GenBank/DDBJ whole genome shotgun (WGS) entry which is preliminary data.</text>
</comment>
<gene>
    <name evidence="2" type="ORF">CYJ91_10960</name>
</gene>
<protein>
    <submittedName>
        <fullName evidence="2">XRE family transcriptional regulator</fullName>
    </submittedName>
</protein>
<dbReference type="NCBIfam" id="TIGR01716">
    <property type="entry name" value="RGG_Cterm"/>
    <property type="match status" value="1"/>
</dbReference>
<dbReference type="EMBL" id="PKJX01000005">
    <property type="protein sequence ID" value="PLA56181.1"/>
    <property type="molecule type" value="Genomic_DNA"/>
</dbReference>
<evidence type="ECO:0000313" key="3">
    <source>
        <dbReference type="Proteomes" id="UP000234212"/>
    </source>
</evidence>
<evidence type="ECO:0000313" key="2">
    <source>
        <dbReference type="EMBL" id="PLA56181.1"/>
    </source>
</evidence>
<dbReference type="RefSeq" id="WP_047677834.1">
    <property type="nucleotide sequence ID" value="NZ_CP017063.1"/>
</dbReference>
<dbReference type="Gene3D" id="1.25.40.10">
    <property type="entry name" value="Tetratricopeptide repeat domain"/>
    <property type="match status" value="1"/>
</dbReference>
<dbReference type="InterPro" id="IPR011990">
    <property type="entry name" value="TPR-like_helical_dom_sf"/>
</dbReference>
<reference evidence="2 3" key="1">
    <citation type="submission" date="2017-12" db="EMBL/GenBank/DDBJ databases">
        <title>Phylogenetic diversity of female urinary microbiome.</title>
        <authorList>
            <person name="Thomas-White K."/>
            <person name="Wolfe A.J."/>
        </authorList>
    </citation>
    <scope>NUCLEOTIDE SEQUENCE [LARGE SCALE GENOMIC DNA]</scope>
    <source>
        <strain evidence="2 3">UMB0004</strain>
    </source>
</reference>
<dbReference type="AlphaFoldDB" id="A0AAP8J050"/>
<dbReference type="InterPro" id="IPR053163">
    <property type="entry name" value="HTH-type_regulator_Rgg"/>
</dbReference>
<dbReference type="InterPro" id="IPR010057">
    <property type="entry name" value="Transcription_activator_Rgg_C"/>
</dbReference>
<accession>A0AAP8J050</accession>
<feature type="domain" description="HTH-type transcriptional regulator Rgg C-terminal" evidence="1">
    <location>
        <begin position="110"/>
        <end position="265"/>
    </location>
</feature>
<sequence length="292" mass="33941">MVQKKTGQTFKHIRIRRGLTIEDVKSDLHQSAVSHFERHNQDIRLLNLIHILAPTFTSLSEFVSLLGVKADPLKNTMRQIQKLYDNRDVAALKKLLTKIKRTSPLNPPTKLITLVIRSYIKELNDESTLLDESDILFIEEYLLAEGKWYRFEYVVFANLARSLPFSLNLKIVKRMLAKYEAFHLPEYTELLVGALYHLSIDALRQKNHQESVTAVLRLLETYQADMESLKLQQHVTVLRYLFMIVNGDKSAQPKLETLLQATKLVSPKLYAKYLDWIRHLKQDLLPELALSF</sequence>
<dbReference type="GeneID" id="69830317"/>
<dbReference type="PANTHER" id="PTHR37038:SF12">
    <property type="entry name" value="TRANSCRIPTIONAL REGULATOR"/>
    <property type="match status" value="1"/>
</dbReference>